<dbReference type="Proteomes" id="UP000650081">
    <property type="component" value="Unassembled WGS sequence"/>
</dbReference>
<dbReference type="EMBL" id="JACSIT010000141">
    <property type="protein sequence ID" value="MBC6995711.1"/>
    <property type="molecule type" value="Genomic_DNA"/>
</dbReference>
<keyword evidence="1" id="KW-0812">Transmembrane</keyword>
<name>A0A923T9M7_9BACT</name>
<evidence type="ECO:0000313" key="2">
    <source>
        <dbReference type="EMBL" id="MBC6995711.1"/>
    </source>
</evidence>
<organism evidence="2 3">
    <name type="scientific">Neolewinella lacunae</name>
    <dbReference type="NCBI Taxonomy" id="1517758"/>
    <lineage>
        <taxon>Bacteria</taxon>
        <taxon>Pseudomonadati</taxon>
        <taxon>Bacteroidota</taxon>
        <taxon>Saprospiria</taxon>
        <taxon>Saprospirales</taxon>
        <taxon>Lewinellaceae</taxon>
        <taxon>Neolewinella</taxon>
    </lineage>
</organism>
<dbReference type="RefSeq" id="WP_187467736.1">
    <property type="nucleotide sequence ID" value="NZ_JACSIT010000141.1"/>
</dbReference>
<reference evidence="2" key="1">
    <citation type="submission" date="2020-08" db="EMBL/GenBank/DDBJ databases">
        <title>Lewinella bacteria from marine environments.</title>
        <authorList>
            <person name="Zhong Y."/>
        </authorList>
    </citation>
    <scope>NUCLEOTIDE SEQUENCE</scope>
    <source>
        <strain evidence="2">KCTC 42187</strain>
    </source>
</reference>
<comment type="caution">
    <text evidence="2">The sequence shown here is derived from an EMBL/GenBank/DDBJ whole genome shotgun (WGS) entry which is preliminary data.</text>
</comment>
<sequence length="258" mass="29605">MNQDDFDKHELLEQYVLGLTNREESEWVEDLIAKDPEARKDLEHLRKQLEDYADGISGIPTPAGRPLRNHRDFADLDQEMIVRMTERNHTLVIWRYALSVACLLLVALCGFLFRSNQTLKQELLAEKARHAQDGKSFELQLKNLQKSEMNWDSLKAHASVFGINNIRVHYLERENIALLDLSRVPPPDPDYAYYLIDSSALQETKVRVIGQADLHHLFPIHLPTGGVRIYHLPEGAPLEPAPPTEHLYAEISLLDPTF</sequence>
<accession>A0A923T9M7</accession>
<proteinExistence type="predicted"/>
<feature type="transmembrane region" description="Helical" evidence="1">
    <location>
        <begin position="93"/>
        <end position="113"/>
    </location>
</feature>
<keyword evidence="1" id="KW-1133">Transmembrane helix</keyword>
<dbReference type="AlphaFoldDB" id="A0A923T9M7"/>
<evidence type="ECO:0008006" key="4">
    <source>
        <dbReference type="Google" id="ProtNLM"/>
    </source>
</evidence>
<evidence type="ECO:0000256" key="1">
    <source>
        <dbReference type="SAM" id="Phobius"/>
    </source>
</evidence>
<gene>
    <name evidence="2" type="ORF">H9S92_16210</name>
</gene>
<keyword evidence="3" id="KW-1185">Reference proteome</keyword>
<evidence type="ECO:0000313" key="3">
    <source>
        <dbReference type="Proteomes" id="UP000650081"/>
    </source>
</evidence>
<protein>
    <recommendedName>
        <fullName evidence="4">Anti-sigma factor</fullName>
    </recommendedName>
</protein>
<keyword evidence="1" id="KW-0472">Membrane</keyword>